<proteinExistence type="predicted"/>
<organism evidence="2 3">
    <name type="scientific">Haloferax mediterranei (strain ATCC 33500 / DSM 1411 / JCM 8866 / NBRC 14739 / NCIMB 2177 / R-4)</name>
    <name type="common">Halobacterium mediterranei</name>
    <dbReference type="NCBI Taxonomy" id="523841"/>
    <lineage>
        <taxon>Archaea</taxon>
        <taxon>Methanobacteriati</taxon>
        <taxon>Methanobacteriota</taxon>
        <taxon>Stenosarchaea group</taxon>
        <taxon>Halobacteria</taxon>
        <taxon>Halobacteriales</taxon>
        <taxon>Haloferacaceae</taxon>
        <taxon>Haloferax</taxon>
    </lineage>
</organism>
<dbReference type="HOGENOM" id="CLU_1820956_0_0_2"/>
<dbReference type="STRING" id="523841.HFX_2320"/>
<dbReference type="EMBL" id="CP001868">
    <property type="protein sequence ID" value="AFK20007.1"/>
    <property type="molecule type" value="Genomic_DNA"/>
</dbReference>
<feature type="compositionally biased region" description="Polar residues" evidence="1">
    <location>
        <begin position="123"/>
        <end position="141"/>
    </location>
</feature>
<protein>
    <submittedName>
        <fullName evidence="2">Uncharacterized protein</fullName>
    </submittedName>
</protein>
<gene>
    <name evidence="2" type="ordered locus">HFX_2320</name>
</gene>
<reference evidence="2 3" key="1">
    <citation type="journal article" date="2012" name="J. Bacteriol.">
        <title>Complete genome sequence of the metabolically versatile halophilic archaeon Haloferax mediterranei, a poly(3-hydroxybutyrate-co-3-hydroxyvalerate) producer.</title>
        <authorList>
            <person name="Han J."/>
            <person name="Zhang F."/>
            <person name="Hou J."/>
            <person name="Liu X."/>
            <person name="Li M."/>
            <person name="Liu H."/>
            <person name="Cai L."/>
            <person name="Zhang B."/>
            <person name="Chen Y."/>
            <person name="Zhou J."/>
            <person name="Hu S."/>
            <person name="Xiang H."/>
        </authorList>
    </citation>
    <scope>NUCLEOTIDE SEQUENCE [LARGE SCALE GENOMIC DNA]</scope>
    <source>
        <strain evidence="3">ATCC 33500 / DSM 1411 / JCM 8866 / NBRC 14739 / NCIMB 2177 / R-4</strain>
    </source>
</reference>
<dbReference type="AlphaFoldDB" id="I3R6Z7"/>
<dbReference type="Proteomes" id="UP000006469">
    <property type="component" value="Chromosome"/>
</dbReference>
<accession>I3R6Z7</accession>
<sequence>MPRNGYCVTTVEDDWRVTPADGPMPVGGDDMPVRRHANANGSCFVADGERPSRPTHNWLAFCFPFCTPFPPCLDCGAVARNLDDSPDNGRPGDIGEVAHPPSGRPFDETAAVTYVEPRDESPTEVSGTAETTGHTPSGDSR</sequence>
<evidence type="ECO:0000313" key="2">
    <source>
        <dbReference type="EMBL" id="AFK20007.1"/>
    </source>
</evidence>
<feature type="region of interest" description="Disordered" evidence="1">
    <location>
        <begin position="77"/>
        <end position="141"/>
    </location>
</feature>
<dbReference type="KEGG" id="hme:HFX_2320"/>
<evidence type="ECO:0000256" key="1">
    <source>
        <dbReference type="SAM" id="MobiDB-lite"/>
    </source>
</evidence>
<evidence type="ECO:0000313" key="3">
    <source>
        <dbReference type="Proteomes" id="UP000006469"/>
    </source>
</evidence>
<name>I3R6Z7_HALMT</name>